<feature type="region of interest" description="Disordered" evidence="1">
    <location>
        <begin position="388"/>
        <end position="503"/>
    </location>
</feature>
<dbReference type="EMBL" id="CP111014">
    <property type="protein sequence ID" value="WAR00331.1"/>
    <property type="molecule type" value="Genomic_DNA"/>
</dbReference>
<sequence length="1152" mass="128199">MADAKKGKKLSGELIEKKMMSFNSTQESVQAMSLWIMHNKAHHQKIVDTWLKVLKKCEVKHKLTLFYLCNDVVQHAKKKKALYYLENFKVNLRDAVQAIREYDSIKPNVGRVFKIWEDRKTYDQKFVSELRGILDGGNSSKSSSARSTPAQASPAYRPSSKAHRVEEVDKPIPTDSPVAVPTEEPVIEDHTVSMADFKPPALLEEMTHLRKMEIDVTSKAKQLASLRIDATNIEAIKQLKDRSHGNEFCRQFEESCVKIEDYVSLLEKEIKHRKKVLGFCEGAEDFYSEQFREANIVATAYKNFGARVTNMKNRVDDMKKIIPASPSPMPSPTVDAPSPGNTPPQEGLDLNIDDNETVDMDLCDDTDQARTGSNILESRIAHMLPNLARGSSGMVPDTPPPMKDFSQPPLAPFPMGVNPAQPSQPETYKHSRQNVYTPTQLTIPEPIEADDAGSSTPVMDEPEEKSPPRPEKPSDGKTKANPIDFLSQLLTKTSNASSSSSSNFLQTLSLLTNTVKNQYQSKKEAHRDTHGEGRIEERPPEPKSPPPSEPPMMEEQNTPWSGWKPGHTQQPPLPQQDPSSPPIMMQMKTQAPPLPVQQPPVPPPQPQLLPPRQFPPPSQDFSMPPPGLRPGSQPFVSPPPIPSMANPFPPMSSAVPFSSAIISSAPPSVYSTESVTSPITATTTLVSKELSQGFNPVFPFRNAPPRPDVTTVQHRPPLPGGLPVQPHQRFPPPPPGGNSWEPPPGGPPNPPLPNLGHPLPPSFPGNFVNPPPPPPSTSAAVTPSWQQEPLPPPGGPAYNPISAGQRPSWGQNQGQDFQQPHNWVPANTNENQDSRYQHPWDQPQDFDDEEEEEEENEYEEPPPATSHTMAPKSILRNSRASSLKEVTLIDENSRHASKGAEMKPAGILKKPPTGINPASTRNTDTQNEFINILKQKSSSSANLPPPPLTRTLTSINTVETGASACEAISTIGVIGNSGRPTSAGSDDMDIDNDNGYDPEQGFGEIASETWEQSENPGWNRPVPEPDSVQWEEKQEPEGQWGNEQEADSGDKWGNNDQEYEGNDWHESPQDRPHGDYHRDNFNRGPQWQDNNGQRPWHPRPRLEQDSFRPRNFTPRPQFQDFGRPRDNFRGSSDFRGKRPFFSPRQRRPYNRY</sequence>
<name>A0ABY7DVJ4_MYAAR</name>
<evidence type="ECO:0000313" key="3">
    <source>
        <dbReference type="EMBL" id="WAR00331.1"/>
    </source>
</evidence>
<dbReference type="Gene3D" id="6.10.250.2560">
    <property type="match status" value="1"/>
</dbReference>
<feature type="compositionally biased region" description="Basic and acidic residues" evidence="1">
    <location>
        <begin position="1062"/>
        <end position="1081"/>
    </location>
</feature>
<dbReference type="InterPro" id="IPR006569">
    <property type="entry name" value="CID_dom"/>
</dbReference>
<gene>
    <name evidence="3" type="ORF">MAR_024703</name>
</gene>
<evidence type="ECO:0000256" key="1">
    <source>
        <dbReference type="SAM" id="MobiDB-lite"/>
    </source>
</evidence>
<feature type="compositionally biased region" description="Basic and acidic residues" evidence="1">
    <location>
        <begin position="163"/>
        <end position="172"/>
    </location>
</feature>
<feature type="compositionally biased region" description="Acidic residues" evidence="1">
    <location>
        <begin position="986"/>
        <end position="996"/>
    </location>
</feature>
<feature type="compositionally biased region" description="Basic and acidic residues" evidence="1">
    <location>
        <begin position="521"/>
        <end position="541"/>
    </location>
</feature>
<evidence type="ECO:0000313" key="4">
    <source>
        <dbReference type="Proteomes" id="UP001164746"/>
    </source>
</evidence>
<dbReference type="Gene3D" id="1.25.40.90">
    <property type="match status" value="1"/>
</dbReference>
<feature type="region of interest" description="Disordered" evidence="1">
    <location>
        <begin position="137"/>
        <end position="181"/>
    </location>
</feature>
<organism evidence="3 4">
    <name type="scientific">Mya arenaria</name>
    <name type="common">Soft-shell clam</name>
    <dbReference type="NCBI Taxonomy" id="6604"/>
    <lineage>
        <taxon>Eukaryota</taxon>
        <taxon>Metazoa</taxon>
        <taxon>Spiralia</taxon>
        <taxon>Lophotrochozoa</taxon>
        <taxon>Mollusca</taxon>
        <taxon>Bivalvia</taxon>
        <taxon>Autobranchia</taxon>
        <taxon>Heteroconchia</taxon>
        <taxon>Euheterodonta</taxon>
        <taxon>Imparidentia</taxon>
        <taxon>Neoheterodontei</taxon>
        <taxon>Myida</taxon>
        <taxon>Myoidea</taxon>
        <taxon>Myidae</taxon>
        <taxon>Mya</taxon>
    </lineage>
</organism>
<feature type="region of interest" description="Disordered" evidence="1">
    <location>
        <begin position="516"/>
        <end position="643"/>
    </location>
</feature>
<feature type="compositionally biased region" description="Polar residues" evidence="1">
    <location>
        <begin position="808"/>
        <end position="831"/>
    </location>
</feature>
<dbReference type="InterPro" id="IPR032337">
    <property type="entry name" value="RPRD1A/B_C"/>
</dbReference>
<dbReference type="PROSITE" id="PS51391">
    <property type="entry name" value="CID"/>
    <property type="match status" value="1"/>
</dbReference>
<feature type="region of interest" description="Disordered" evidence="1">
    <location>
        <begin position="694"/>
        <end position="924"/>
    </location>
</feature>
<dbReference type="SUPFAM" id="SSF48464">
    <property type="entry name" value="ENTH/VHS domain"/>
    <property type="match status" value="1"/>
</dbReference>
<feature type="region of interest" description="Disordered" evidence="1">
    <location>
        <begin position="322"/>
        <end position="348"/>
    </location>
</feature>
<feature type="compositionally biased region" description="Low complexity" evidence="1">
    <location>
        <begin position="489"/>
        <end position="503"/>
    </location>
</feature>
<dbReference type="Pfam" id="PF16566">
    <property type="entry name" value="CREPT"/>
    <property type="match status" value="1"/>
</dbReference>
<dbReference type="PANTHER" id="PTHR12460:SF40">
    <property type="entry name" value="REGULATION OF NUCLEAR PRE-MRNA DOMAIN-CONTAINING PROTEIN 2"/>
    <property type="match status" value="1"/>
</dbReference>
<feature type="compositionally biased region" description="Acidic residues" evidence="1">
    <location>
        <begin position="844"/>
        <end position="860"/>
    </location>
</feature>
<dbReference type="CDD" id="cd16981">
    <property type="entry name" value="CID_RPRD_like"/>
    <property type="match status" value="1"/>
</dbReference>
<reference evidence="3" key="1">
    <citation type="submission" date="2022-11" db="EMBL/GenBank/DDBJ databases">
        <title>Centuries of genome instability and evolution in soft-shell clam transmissible cancer (bioRxiv).</title>
        <authorList>
            <person name="Hart S.F.M."/>
            <person name="Yonemitsu M.A."/>
            <person name="Giersch R.M."/>
            <person name="Beal B.F."/>
            <person name="Arriagada G."/>
            <person name="Davis B.W."/>
            <person name="Ostrander E.A."/>
            <person name="Goff S.P."/>
            <person name="Metzger M.J."/>
        </authorList>
    </citation>
    <scope>NUCLEOTIDE SEQUENCE</scope>
    <source>
        <strain evidence="3">MELC-2E11</strain>
        <tissue evidence="3">Siphon/mantle</tissue>
    </source>
</reference>
<feature type="compositionally biased region" description="Basic and acidic residues" evidence="1">
    <location>
        <begin position="891"/>
        <end position="901"/>
    </location>
</feature>
<feature type="compositionally biased region" description="Pro residues" evidence="1">
    <location>
        <begin position="592"/>
        <end position="628"/>
    </location>
</feature>
<dbReference type="SMART" id="SM00582">
    <property type="entry name" value="RPR"/>
    <property type="match status" value="1"/>
</dbReference>
<evidence type="ECO:0000259" key="2">
    <source>
        <dbReference type="PROSITE" id="PS51391"/>
    </source>
</evidence>
<feature type="compositionally biased region" description="Polar residues" evidence="1">
    <location>
        <begin position="433"/>
        <end position="442"/>
    </location>
</feature>
<protein>
    <submittedName>
        <fullName evidence="3">RPRD2-like protein</fullName>
    </submittedName>
</protein>
<feature type="compositionally biased region" description="Pro residues" evidence="1">
    <location>
        <begin position="729"/>
        <end position="776"/>
    </location>
</feature>
<feature type="region of interest" description="Disordered" evidence="1">
    <location>
        <begin position="973"/>
        <end position="1152"/>
    </location>
</feature>
<feature type="compositionally biased region" description="Polar residues" evidence="1">
    <location>
        <begin position="1083"/>
        <end position="1093"/>
    </location>
</feature>
<dbReference type="PANTHER" id="PTHR12460">
    <property type="entry name" value="CYCLIN-DEPENDENT KINASE INHIBITOR-RELATED PROTEIN"/>
    <property type="match status" value="1"/>
</dbReference>
<feature type="compositionally biased region" description="Pro residues" evidence="1">
    <location>
        <begin position="571"/>
        <end position="581"/>
    </location>
</feature>
<dbReference type="Pfam" id="PF04818">
    <property type="entry name" value="CID"/>
    <property type="match status" value="1"/>
</dbReference>
<feature type="domain" description="CID" evidence="2">
    <location>
        <begin position="2"/>
        <end position="138"/>
    </location>
</feature>
<dbReference type="InterPro" id="IPR008942">
    <property type="entry name" value="ENTH_VHS"/>
</dbReference>
<dbReference type="Proteomes" id="UP001164746">
    <property type="component" value="Chromosome 3"/>
</dbReference>
<feature type="compositionally biased region" description="Basic and acidic residues" evidence="1">
    <location>
        <begin position="1122"/>
        <end position="1136"/>
    </location>
</feature>
<accession>A0ABY7DVJ4</accession>
<feature type="compositionally biased region" description="Basic and acidic residues" evidence="1">
    <location>
        <begin position="464"/>
        <end position="478"/>
    </location>
</feature>
<proteinExistence type="predicted"/>
<keyword evidence="4" id="KW-1185">Reference proteome</keyword>